<dbReference type="PROSITE" id="PS51257">
    <property type="entry name" value="PROKAR_LIPOPROTEIN"/>
    <property type="match status" value="1"/>
</dbReference>
<evidence type="ECO:0000313" key="2">
    <source>
        <dbReference type="EMBL" id="JAR94338.1"/>
    </source>
</evidence>
<feature type="signal peptide" evidence="1">
    <location>
        <begin position="1"/>
        <end position="24"/>
    </location>
</feature>
<evidence type="ECO:0000256" key="1">
    <source>
        <dbReference type="SAM" id="SignalP"/>
    </source>
</evidence>
<protein>
    <submittedName>
        <fullName evidence="2">Putative secreted protein</fullName>
    </submittedName>
</protein>
<proteinExistence type="predicted"/>
<sequence length="72" mass="8135">MGCRPRSVTLSLSLSLSFFLSCNRSHLQDKIVRCVGKMAESNRSLQLAVVWIFIQRVVGQQFQSCDESPSCR</sequence>
<accession>A0A147BUF4</accession>
<keyword evidence="1" id="KW-0732">Signal</keyword>
<name>A0A147BUF4_IXORI</name>
<reference evidence="2" key="1">
    <citation type="journal article" date="2018" name="PLoS Negl. Trop. Dis.">
        <title>Sialome diversity of ticks revealed by RNAseq of single tick salivary glands.</title>
        <authorList>
            <person name="Perner J."/>
            <person name="Kropackova S."/>
            <person name="Kopacek P."/>
            <person name="Ribeiro J.M."/>
        </authorList>
    </citation>
    <scope>NUCLEOTIDE SEQUENCE</scope>
    <source>
        <strain evidence="2">Siblings of single egg batch collected in Ceske Budejovice</strain>
        <tissue evidence="2">Salivary glands</tissue>
    </source>
</reference>
<dbReference type="EMBL" id="GEGO01001066">
    <property type="protein sequence ID" value="JAR94338.1"/>
    <property type="molecule type" value="Transcribed_RNA"/>
</dbReference>
<organism evidence="2">
    <name type="scientific">Ixodes ricinus</name>
    <name type="common">Common tick</name>
    <name type="synonym">Acarus ricinus</name>
    <dbReference type="NCBI Taxonomy" id="34613"/>
    <lineage>
        <taxon>Eukaryota</taxon>
        <taxon>Metazoa</taxon>
        <taxon>Ecdysozoa</taxon>
        <taxon>Arthropoda</taxon>
        <taxon>Chelicerata</taxon>
        <taxon>Arachnida</taxon>
        <taxon>Acari</taxon>
        <taxon>Parasitiformes</taxon>
        <taxon>Ixodida</taxon>
        <taxon>Ixodoidea</taxon>
        <taxon>Ixodidae</taxon>
        <taxon>Ixodinae</taxon>
        <taxon>Ixodes</taxon>
    </lineage>
</organism>
<feature type="chain" id="PRO_5007542933" evidence="1">
    <location>
        <begin position="25"/>
        <end position="72"/>
    </location>
</feature>
<dbReference type="AlphaFoldDB" id="A0A147BUF4"/>